<dbReference type="EMBL" id="FQUO01000007">
    <property type="protein sequence ID" value="SHF37719.1"/>
    <property type="molecule type" value="Genomic_DNA"/>
</dbReference>
<dbReference type="PANTHER" id="PTHR14237:SF19">
    <property type="entry name" value="MITOCHONDRIAL AMIDOXIME REDUCING COMPONENT 1"/>
    <property type="match status" value="1"/>
</dbReference>
<gene>
    <name evidence="2" type="ORF">SAMN05444008_107149</name>
</gene>
<proteinExistence type="predicted"/>
<dbReference type="SUPFAM" id="SSF50800">
    <property type="entry name" value="PK beta-barrel domain-like"/>
    <property type="match status" value="1"/>
</dbReference>
<name>A0A1M5B5G1_9BACT</name>
<dbReference type="Pfam" id="PF03473">
    <property type="entry name" value="MOSC"/>
    <property type="match status" value="1"/>
</dbReference>
<dbReference type="InterPro" id="IPR011037">
    <property type="entry name" value="Pyrv_Knase-like_insert_dom_sf"/>
</dbReference>
<evidence type="ECO:0000313" key="3">
    <source>
        <dbReference type="Proteomes" id="UP000184368"/>
    </source>
</evidence>
<dbReference type="RefSeq" id="WP_073042928.1">
    <property type="nucleotide sequence ID" value="NZ_FQUO01000007.1"/>
</dbReference>
<organism evidence="2 3">
    <name type="scientific">Cnuella takakiae</name>
    <dbReference type="NCBI Taxonomy" id="1302690"/>
    <lineage>
        <taxon>Bacteria</taxon>
        <taxon>Pseudomonadati</taxon>
        <taxon>Bacteroidota</taxon>
        <taxon>Chitinophagia</taxon>
        <taxon>Chitinophagales</taxon>
        <taxon>Chitinophagaceae</taxon>
        <taxon>Cnuella</taxon>
    </lineage>
</organism>
<sequence length="264" mass="29075">MLQVSALYIYPIKSLGGFAVDQALVTDRGLQHDRRWMLVDKAGNFLSQRSLPAMALLQTALTGGGIQVTHKQSKAQILLPFVPQTNNTLAVTVWDNRCIGIEVSPEASTWFSEQLALECRLVYMPDEAPIAVETAYAHNGEVTSFSDGYPFLLISQASLDDLNNRLEQPVPMNRFRPNIVVSGSEPYAEDGWQHFQINGLNFFGVKLCGRCVVTTINQDNLAMSKEPLKTLSTYRQAGNKIMFGQNLLHSGSGTIAVGQEVSIL</sequence>
<evidence type="ECO:0000259" key="1">
    <source>
        <dbReference type="PROSITE" id="PS51340"/>
    </source>
</evidence>
<dbReference type="OrthoDB" id="581532at2"/>
<protein>
    <recommendedName>
        <fullName evidence="1">MOSC domain-containing protein</fullName>
    </recommendedName>
</protein>
<accession>A0A1M5B5G1</accession>
<dbReference type="AlphaFoldDB" id="A0A1M5B5G1"/>
<dbReference type="InterPro" id="IPR005302">
    <property type="entry name" value="MoCF_Sase_C"/>
</dbReference>
<reference evidence="2 3" key="1">
    <citation type="submission" date="2016-11" db="EMBL/GenBank/DDBJ databases">
        <authorList>
            <person name="Jaros S."/>
            <person name="Januszkiewicz K."/>
            <person name="Wedrychowicz H."/>
        </authorList>
    </citation>
    <scope>NUCLEOTIDE SEQUENCE [LARGE SCALE GENOMIC DNA]</scope>
    <source>
        <strain evidence="2 3">DSM 26897</strain>
    </source>
</reference>
<dbReference type="PROSITE" id="PS51340">
    <property type="entry name" value="MOSC"/>
    <property type="match status" value="1"/>
</dbReference>
<dbReference type="GO" id="GO:0030170">
    <property type="term" value="F:pyridoxal phosphate binding"/>
    <property type="evidence" value="ECO:0007669"/>
    <property type="project" value="InterPro"/>
</dbReference>
<dbReference type="SUPFAM" id="SSF141673">
    <property type="entry name" value="MOSC N-terminal domain-like"/>
    <property type="match status" value="1"/>
</dbReference>
<dbReference type="PANTHER" id="PTHR14237">
    <property type="entry name" value="MOLYBDOPTERIN COFACTOR SULFURASE MOSC"/>
    <property type="match status" value="1"/>
</dbReference>
<evidence type="ECO:0000313" key="2">
    <source>
        <dbReference type="EMBL" id="SHF37719.1"/>
    </source>
</evidence>
<dbReference type="InterPro" id="IPR005303">
    <property type="entry name" value="MOCOS_middle"/>
</dbReference>
<keyword evidence="3" id="KW-1185">Reference proteome</keyword>
<dbReference type="GO" id="GO:0003824">
    <property type="term" value="F:catalytic activity"/>
    <property type="evidence" value="ECO:0007669"/>
    <property type="project" value="InterPro"/>
</dbReference>
<dbReference type="GO" id="GO:0030151">
    <property type="term" value="F:molybdenum ion binding"/>
    <property type="evidence" value="ECO:0007669"/>
    <property type="project" value="InterPro"/>
</dbReference>
<dbReference type="STRING" id="1302690.BUE76_16720"/>
<dbReference type="Proteomes" id="UP000184368">
    <property type="component" value="Unassembled WGS sequence"/>
</dbReference>
<feature type="domain" description="MOSC" evidence="1">
    <location>
        <begin position="122"/>
        <end position="264"/>
    </location>
</feature>
<dbReference type="Pfam" id="PF03476">
    <property type="entry name" value="MOSC_N"/>
    <property type="match status" value="1"/>
</dbReference>